<evidence type="ECO:0000256" key="1">
    <source>
        <dbReference type="ARBA" id="ARBA00022679"/>
    </source>
</evidence>
<dbReference type="PROSITE" id="PS00583">
    <property type="entry name" value="PFKB_KINASES_1"/>
    <property type="match status" value="1"/>
</dbReference>
<protein>
    <recommendedName>
        <fullName evidence="3">Carbohydrate kinase PfkB domain-containing protein</fullName>
    </recommendedName>
</protein>
<keyword evidence="2" id="KW-0418">Kinase</keyword>
<keyword evidence="1" id="KW-0808">Transferase</keyword>
<dbReference type="Gene3D" id="3.40.1190.20">
    <property type="match status" value="1"/>
</dbReference>
<accession>A0A1B2EKJ5</accession>
<dbReference type="KEGG" id="moc:BB934_21665"/>
<evidence type="ECO:0000313" key="4">
    <source>
        <dbReference type="EMBL" id="ANY80513.1"/>
    </source>
</evidence>
<dbReference type="PANTHER" id="PTHR10584">
    <property type="entry name" value="SUGAR KINASE"/>
    <property type="match status" value="1"/>
</dbReference>
<dbReference type="AlphaFoldDB" id="A0A1B2EKJ5"/>
<reference evidence="4" key="1">
    <citation type="submission" date="2016-07" db="EMBL/GenBank/DDBJ databases">
        <title>Microvirga ossetica sp. nov. a new species of rhizobia isolated from root nodules of the legume species Vicia alpestris Steven originated from North Ossetia region in the Caucasus.</title>
        <authorList>
            <person name="Safronova V.I."/>
            <person name="Kuznetsova I.G."/>
            <person name="Sazanova A.L."/>
            <person name="Belimov A."/>
            <person name="Andronov E."/>
            <person name="Osledkin Y.S."/>
            <person name="Onishchuk O.P."/>
            <person name="Kurchak O.N."/>
            <person name="Shaposhnikov A.I."/>
            <person name="Willems A."/>
            <person name="Tikhonovich I.A."/>
        </authorList>
    </citation>
    <scope>NUCLEOTIDE SEQUENCE [LARGE SCALE GENOMIC DNA]</scope>
    <source>
        <strain evidence="4">V5/3M</strain>
    </source>
</reference>
<gene>
    <name evidence="4" type="ORF">BB934_21665</name>
</gene>
<name>A0A1B2EKJ5_9HYPH</name>
<evidence type="ECO:0000259" key="3">
    <source>
        <dbReference type="Pfam" id="PF00294"/>
    </source>
</evidence>
<dbReference type="SUPFAM" id="SSF53613">
    <property type="entry name" value="Ribokinase-like"/>
    <property type="match status" value="1"/>
</dbReference>
<dbReference type="GO" id="GO:0016301">
    <property type="term" value="F:kinase activity"/>
    <property type="evidence" value="ECO:0007669"/>
    <property type="project" value="UniProtKB-KW"/>
</dbReference>
<dbReference type="InterPro" id="IPR011611">
    <property type="entry name" value="PfkB_dom"/>
</dbReference>
<dbReference type="InterPro" id="IPR029056">
    <property type="entry name" value="Ribokinase-like"/>
</dbReference>
<dbReference type="PANTHER" id="PTHR10584:SF166">
    <property type="entry name" value="RIBOKINASE"/>
    <property type="match status" value="1"/>
</dbReference>
<dbReference type="CDD" id="cd01941">
    <property type="entry name" value="YeiC_kinase_like"/>
    <property type="match status" value="1"/>
</dbReference>
<proteinExistence type="predicted"/>
<feature type="domain" description="Carbohydrate kinase PfkB" evidence="3">
    <location>
        <begin position="7"/>
        <end position="289"/>
    </location>
</feature>
<organism evidence="4">
    <name type="scientific">Microvirga ossetica</name>
    <dbReference type="NCBI Taxonomy" id="1882682"/>
    <lineage>
        <taxon>Bacteria</taxon>
        <taxon>Pseudomonadati</taxon>
        <taxon>Pseudomonadota</taxon>
        <taxon>Alphaproteobacteria</taxon>
        <taxon>Hyphomicrobiales</taxon>
        <taxon>Methylobacteriaceae</taxon>
        <taxon>Microvirga</taxon>
    </lineage>
</organism>
<evidence type="ECO:0000256" key="2">
    <source>
        <dbReference type="ARBA" id="ARBA00022777"/>
    </source>
</evidence>
<dbReference type="Pfam" id="PF00294">
    <property type="entry name" value="PfkB"/>
    <property type="match status" value="1"/>
</dbReference>
<sequence>MELAASRVICIGGAAVDRKYRALSSLRSATSNPVASERSFGGVARNVAENMARLGAQVSLVSILGDDENGREMLEDLKRLGIDTRHMASSERHSTAEYVAVLQPDGELAMGLADMAIFDEFGPALLQRIESDFGSGWIFADCNLPVGTMHYLVDLSRRKALTPAIDAVSTPKVMRLAADLSGIGLLFLNLDEARTFLDRPDASPEAAAAALIERGAERIVLTLGDKGLVAADGAGIRRIGSLSAQIVDATGAGDALIAATLVGLMGGHDLHEAARLGTAAAALTVESGASVRPDLSPALLETTLSLRAAG</sequence>
<dbReference type="InterPro" id="IPR002173">
    <property type="entry name" value="Carboh/pur_kinase_PfkB_CS"/>
</dbReference>
<dbReference type="EMBL" id="CP016616">
    <property type="protein sequence ID" value="ANY80513.1"/>
    <property type="molecule type" value="Genomic_DNA"/>
</dbReference>